<dbReference type="AlphaFoldDB" id="A0A1L3FNY5"/>
<accession>A0A1L3FNY5</accession>
<protein>
    <submittedName>
        <fullName evidence="1">Uncharacterized protein</fullName>
    </submittedName>
</protein>
<reference evidence="1 2" key="1">
    <citation type="submission" date="2016-11" db="EMBL/GenBank/DDBJ databases">
        <title>Complete Genome Sequence of Bradyrhizobium sp. strain J5, an isolated from soybean nodule in Hokkaido.</title>
        <authorList>
            <person name="Kanehara K."/>
        </authorList>
    </citation>
    <scope>NUCLEOTIDE SEQUENCE [LARGE SCALE GENOMIC DNA]</scope>
    <source>
        <strain evidence="1 2">J5</strain>
    </source>
</reference>
<gene>
    <name evidence="1" type="ORF">BKD09_42495</name>
</gene>
<evidence type="ECO:0000313" key="2">
    <source>
        <dbReference type="Proteomes" id="UP000181962"/>
    </source>
</evidence>
<name>A0A1L3FNY5_BRAJP</name>
<organism evidence="1 2">
    <name type="scientific">Bradyrhizobium japonicum</name>
    <dbReference type="NCBI Taxonomy" id="375"/>
    <lineage>
        <taxon>Bacteria</taxon>
        <taxon>Pseudomonadati</taxon>
        <taxon>Pseudomonadota</taxon>
        <taxon>Alphaproteobacteria</taxon>
        <taxon>Hyphomicrobiales</taxon>
        <taxon>Nitrobacteraceae</taxon>
        <taxon>Bradyrhizobium</taxon>
    </lineage>
</organism>
<dbReference type="Proteomes" id="UP000181962">
    <property type="component" value="Chromosome"/>
</dbReference>
<evidence type="ECO:0000313" key="1">
    <source>
        <dbReference type="EMBL" id="APG15006.1"/>
    </source>
</evidence>
<sequence>MRATVSPFLDAMGAGRICAGMSTVFQFAAAPVFWAGRSSPELLPRQRFDSAAQLARTASSQAKMLTERGDAPPFIAMEVQLR</sequence>
<proteinExistence type="predicted"/>
<dbReference type="EMBL" id="CP017637">
    <property type="protein sequence ID" value="APG15006.1"/>
    <property type="molecule type" value="Genomic_DNA"/>
</dbReference>